<dbReference type="Pfam" id="PF24175">
    <property type="entry name" value="SU10_adaptor"/>
    <property type="match status" value="1"/>
</dbReference>
<accession>A0A0F9G7H4</accession>
<feature type="non-terminal residue" evidence="1">
    <location>
        <position position="1"/>
    </location>
</feature>
<comment type="caution">
    <text evidence="1">The sequence shown here is derived from an EMBL/GenBank/DDBJ whole genome shotgun (WGS) entry which is preliminary data.</text>
</comment>
<gene>
    <name evidence="1" type="ORF">LCGC14_1944880</name>
</gene>
<proteinExistence type="predicted"/>
<dbReference type="InterPro" id="IPR056209">
    <property type="entry name" value="SU10_adaptor"/>
</dbReference>
<name>A0A0F9G7H4_9ZZZZ</name>
<dbReference type="AlphaFoldDB" id="A0A0F9G7H4"/>
<organism evidence="1">
    <name type="scientific">marine sediment metagenome</name>
    <dbReference type="NCBI Taxonomy" id="412755"/>
    <lineage>
        <taxon>unclassified sequences</taxon>
        <taxon>metagenomes</taxon>
        <taxon>ecological metagenomes</taxon>
    </lineage>
</organism>
<reference evidence="1" key="1">
    <citation type="journal article" date="2015" name="Nature">
        <title>Complex archaea that bridge the gap between prokaryotes and eukaryotes.</title>
        <authorList>
            <person name="Spang A."/>
            <person name="Saw J.H."/>
            <person name="Jorgensen S.L."/>
            <person name="Zaremba-Niedzwiedzka K."/>
            <person name="Martijn J."/>
            <person name="Lind A.E."/>
            <person name="van Eijk R."/>
            <person name="Schleper C."/>
            <person name="Guy L."/>
            <person name="Ettema T.J."/>
        </authorList>
    </citation>
    <scope>NUCLEOTIDE SEQUENCE</scope>
</reference>
<protein>
    <submittedName>
        <fullName evidence="1">Uncharacterized protein</fullName>
    </submittedName>
</protein>
<sequence>LMPGFMTLEEMSSEVSLNMGGKVVDPNRLTLWMNFALLNLASFVHLDDLRERVDIVTAIGETNVDIPTGIDILGIVAVEIYGIKMLKMKRQFSESSGGVAISQATPTHYLRRNTYIVVWPEPDAIYTGYIDYIKVPDRFTSSGQKSTFSPNWDVALVMLATHHGHLSLGNTEEATSWLGRFLGYAGSRVKEEDVSADVPKGGVNVAWTPEEIGEHPPTYPY</sequence>
<evidence type="ECO:0000313" key="1">
    <source>
        <dbReference type="EMBL" id="KKL86421.1"/>
    </source>
</evidence>
<dbReference type="EMBL" id="LAZR01021121">
    <property type="protein sequence ID" value="KKL86421.1"/>
    <property type="molecule type" value="Genomic_DNA"/>
</dbReference>